<evidence type="ECO:0000313" key="2">
    <source>
        <dbReference type="Proteomes" id="UP000824120"/>
    </source>
</evidence>
<reference evidence="1 2" key="1">
    <citation type="submission" date="2020-09" db="EMBL/GenBank/DDBJ databases">
        <title>De no assembly of potato wild relative species, Solanum commersonii.</title>
        <authorList>
            <person name="Cho K."/>
        </authorList>
    </citation>
    <scope>NUCLEOTIDE SEQUENCE [LARGE SCALE GENOMIC DNA]</scope>
    <source>
        <strain evidence="1">LZ3.2</strain>
        <tissue evidence="1">Leaf</tissue>
    </source>
</reference>
<proteinExistence type="predicted"/>
<name>A0A9J5Y0P3_SOLCO</name>
<evidence type="ECO:0000313" key="1">
    <source>
        <dbReference type="EMBL" id="KAG5594211.1"/>
    </source>
</evidence>
<dbReference type="Proteomes" id="UP000824120">
    <property type="component" value="Chromosome 7"/>
</dbReference>
<sequence length="136" mass="15247">MLFLLMNLDNVDLLEMYLISENIVKHFVVSSRSPGRTSLITPSKSYDDVDLLEMYLISGNVVKCFTVSSRSPGRTPLITPSKSYVVDVVAFSDCRMLVKEFSSSNCRMLIEEFFFIPLECHVHPLFIVVGGGQGCL</sequence>
<dbReference type="OrthoDB" id="1325585at2759"/>
<comment type="caution">
    <text evidence="1">The sequence shown here is derived from an EMBL/GenBank/DDBJ whole genome shotgun (WGS) entry which is preliminary data.</text>
</comment>
<dbReference type="EMBL" id="JACXVP010000007">
    <property type="protein sequence ID" value="KAG5594211.1"/>
    <property type="molecule type" value="Genomic_DNA"/>
</dbReference>
<keyword evidence="2" id="KW-1185">Reference proteome</keyword>
<gene>
    <name evidence="1" type="ORF">H5410_035443</name>
</gene>
<accession>A0A9J5Y0P3</accession>
<organism evidence="1 2">
    <name type="scientific">Solanum commersonii</name>
    <name type="common">Commerson's wild potato</name>
    <name type="synonym">Commerson's nightshade</name>
    <dbReference type="NCBI Taxonomy" id="4109"/>
    <lineage>
        <taxon>Eukaryota</taxon>
        <taxon>Viridiplantae</taxon>
        <taxon>Streptophyta</taxon>
        <taxon>Embryophyta</taxon>
        <taxon>Tracheophyta</taxon>
        <taxon>Spermatophyta</taxon>
        <taxon>Magnoliopsida</taxon>
        <taxon>eudicotyledons</taxon>
        <taxon>Gunneridae</taxon>
        <taxon>Pentapetalae</taxon>
        <taxon>asterids</taxon>
        <taxon>lamiids</taxon>
        <taxon>Solanales</taxon>
        <taxon>Solanaceae</taxon>
        <taxon>Solanoideae</taxon>
        <taxon>Solaneae</taxon>
        <taxon>Solanum</taxon>
    </lineage>
</organism>
<dbReference type="AlphaFoldDB" id="A0A9J5Y0P3"/>
<protein>
    <submittedName>
        <fullName evidence="1">Uncharacterized protein</fullName>
    </submittedName>
</protein>